<feature type="region of interest" description="Disordered" evidence="5">
    <location>
        <begin position="241"/>
        <end position="419"/>
    </location>
</feature>
<dbReference type="Pfam" id="PF12999">
    <property type="entry name" value="PRKCSH-like"/>
    <property type="match status" value="1"/>
</dbReference>
<keyword evidence="3" id="KW-1015">Disulfide bond</keyword>
<evidence type="ECO:0000256" key="5">
    <source>
        <dbReference type="SAM" id="MobiDB-lite"/>
    </source>
</evidence>
<keyword evidence="4" id="KW-0175">Coiled coil</keyword>
<dbReference type="InterPro" id="IPR036607">
    <property type="entry name" value="PRKCSH"/>
</dbReference>
<evidence type="ECO:0000259" key="7">
    <source>
        <dbReference type="PROSITE" id="PS51914"/>
    </source>
</evidence>
<evidence type="ECO:0000256" key="3">
    <source>
        <dbReference type="ARBA" id="ARBA00023157"/>
    </source>
</evidence>
<sequence>MEVERRSFCFFLLIFPVFFGVLCGSASASPVAPKNPFLGIPPQDENYYKTSSNTIKCKDGSATFTKAQLNDDFCDCPDATDEPGTSACPGGKFYCRNAGHAPLFLFSSRVNDGICDCCDGSDEYDGQVKCPNTCWEAGKVARDKLKKKITTYKEGVALRNKEVEQAKAAIAKDEAELSKLKNEEKVLKGLVQQLKGIVFSLCCAVIHQSVILVTIAKYYHLYFQKKDLKLKEQIEKAEERERLQKEKEEKERKEAEEKATGEKSAIQREADEGQIEEKIDNEDNDAESAHDEIGVLDDSPAHQDVVDEYADHGAEDESSGDSKIEGSPVNKVEQHEGQEDEESVSTKTKDDSTHVHEINHDAGNEGSHDQPMEDGKDGSTDAEGLSKEELGRLVASRWTGNPEKETEGVSDTMDNDHEDNEKMAQDTHYEEYDGYASETDDDTGKYDDPDVEDDTDETYEEDVHDDATASYKSDAEDEDEFSGLRLFVATAFCAQLFSFNELILKILVLLDTTSPGNPSWLEKIQQTFRSILQAFKFFQTPVDKSEAARVRKEYDESSAKLSKLQSRISSLTKKLKHDYGKEMEFYSFYDHCFESKQNKYVYKVCPFKEASQLEGHSTTRLGRWNEFEDSYRVMVFSNGDKCWNGPDRSMKVRLRCGLKNEVTDVDEPSRCEYVALLSTPALCIEEKLKELENKLDLMNKEQPQSHDEL</sequence>
<feature type="chain" id="PRO_5036467038" description="MRH domain-containing protein" evidence="6">
    <location>
        <begin position="29"/>
        <end position="709"/>
    </location>
</feature>
<feature type="region of interest" description="Disordered" evidence="5">
    <location>
        <begin position="434"/>
        <end position="475"/>
    </location>
</feature>
<dbReference type="InterPro" id="IPR039794">
    <property type="entry name" value="Gtb1-like"/>
</dbReference>
<protein>
    <recommendedName>
        <fullName evidence="7">MRH domain-containing protein</fullName>
    </recommendedName>
</protein>
<evidence type="ECO:0000313" key="8">
    <source>
        <dbReference type="EMBL" id="KAG6781844.1"/>
    </source>
</evidence>
<feature type="coiled-coil region" evidence="4">
    <location>
        <begin position="163"/>
        <end position="190"/>
    </location>
</feature>
<accession>A0A8X8A564</accession>
<feature type="signal peptide" evidence="6">
    <location>
        <begin position="1"/>
        <end position="28"/>
    </location>
</feature>
<evidence type="ECO:0000313" key="9">
    <source>
        <dbReference type="Proteomes" id="UP000886885"/>
    </source>
</evidence>
<evidence type="ECO:0000256" key="2">
    <source>
        <dbReference type="ARBA" id="ARBA00022824"/>
    </source>
</evidence>
<dbReference type="Pfam" id="PF13015">
    <property type="entry name" value="PRKCSH_1"/>
    <property type="match status" value="1"/>
</dbReference>
<feature type="compositionally biased region" description="Acidic residues" evidence="5">
    <location>
        <begin position="449"/>
        <end position="464"/>
    </location>
</feature>
<dbReference type="OrthoDB" id="28322at2759"/>
<dbReference type="Proteomes" id="UP000886885">
    <property type="component" value="Chromosome 3D"/>
</dbReference>
<evidence type="ECO:0000256" key="1">
    <source>
        <dbReference type="ARBA" id="ARBA00022729"/>
    </source>
</evidence>
<keyword evidence="2" id="KW-0256">Endoplasmic reticulum</keyword>
<dbReference type="PANTHER" id="PTHR12630:SF1">
    <property type="entry name" value="GLUCOSIDASE 2 SUBUNIT BETA"/>
    <property type="match status" value="1"/>
</dbReference>
<reference evidence="8" key="1">
    <citation type="journal article" date="2020" name="bioRxiv">
        <title>Hybrid origin of Populus tomentosa Carr. identified through genome sequencing and phylogenomic analysis.</title>
        <authorList>
            <person name="An X."/>
            <person name="Gao K."/>
            <person name="Chen Z."/>
            <person name="Li J."/>
            <person name="Yang X."/>
            <person name="Yang X."/>
            <person name="Zhou J."/>
            <person name="Guo T."/>
            <person name="Zhao T."/>
            <person name="Huang S."/>
            <person name="Miao D."/>
            <person name="Khan W.U."/>
            <person name="Rao P."/>
            <person name="Ye M."/>
            <person name="Lei B."/>
            <person name="Liao W."/>
            <person name="Wang J."/>
            <person name="Ji L."/>
            <person name="Li Y."/>
            <person name="Guo B."/>
            <person name="Mustafa N.S."/>
            <person name="Li S."/>
            <person name="Yun Q."/>
            <person name="Keller S.R."/>
            <person name="Mao J."/>
            <person name="Zhang R."/>
            <person name="Strauss S.H."/>
        </authorList>
    </citation>
    <scope>NUCLEOTIDE SEQUENCE</scope>
    <source>
        <strain evidence="8">GM15</strain>
        <tissue evidence="8">Leaf</tissue>
    </source>
</reference>
<keyword evidence="9" id="KW-1185">Reference proteome</keyword>
<feature type="coiled-coil region" evidence="4">
    <location>
        <begin position="547"/>
        <end position="574"/>
    </location>
</feature>
<feature type="coiled-coil region" evidence="4">
    <location>
        <begin position="681"/>
        <end position="708"/>
    </location>
</feature>
<feature type="domain" description="MRH" evidence="7">
    <location>
        <begin position="590"/>
        <end position="685"/>
    </location>
</feature>
<name>A0A8X8A564_POPTO</name>
<dbReference type="PANTHER" id="PTHR12630">
    <property type="entry name" value="N-LINKED OLIGOSACCHARIDE PROCESSING"/>
    <property type="match status" value="1"/>
</dbReference>
<dbReference type="InterPro" id="IPR028146">
    <property type="entry name" value="PRKCSH_N"/>
</dbReference>
<feature type="compositionally biased region" description="Basic and acidic residues" evidence="5">
    <location>
        <begin position="347"/>
        <end position="391"/>
    </location>
</feature>
<feature type="compositionally biased region" description="Basic and acidic residues" evidence="5">
    <location>
        <begin position="241"/>
        <end position="278"/>
    </location>
</feature>
<gene>
    <name evidence="8" type="ORF">POTOM_014759</name>
</gene>
<feature type="compositionally biased region" description="Basic and acidic residues" evidence="5">
    <location>
        <begin position="287"/>
        <end position="324"/>
    </location>
</feature>
<proteinExistence type="predicted"/>
<dbReference type="PROSITE" id="PS51914">
    <property type="entry name" value="MRH"/>
    <property type="match status" value="1"/>
</dbReference>
<dbReference type="GO" id="GO:0017177">
    <property type="term" value="C:glucosidase II complex"/>
    <property type="evidence" value="ECO:0007669"/>
    <property type="project" value="TreeGrafter"/>
</dbReference>
<evidence type="ECO:0000256" key="6">
    <source>
        <dbReference type="SAM" id="SignalP"/>
    </source>
</evidence>
<keyword evidence="1 6" id="KW-0732">Signal</keyword>
<dbReference type="EMBL" id="JAAWWB010000006">
    <property type="protein sequence ID" value="KAG6781844.1"/>
    <property type="molecule type" value="Genomic_DNA"/>
</dbReference>
<dbReference type="InterPro" id="IPR044865">
    <property type="entry name" value="MRH_dom"/>
</dbReference>
<dbReference type="GO" id="GO:0006491">
    <property type="term" value="P:N-glycan processing"/>
    <property type="evidence" value="ECO:0007669"/>
    <property type="project" value="TreeGrafter"/>
</dbReference>
<dbReference type="AlphaFoldDB" id="A0A8X8A564"/>
<organism evidence="8 9">
    <name type="scientific">Populus tomentosa</name>
    <name type="common">Chinese white poplar</name>
    <dbReference type="NCBI Taxonomy" id="118781"/>
    <lineage>
        <taxon>Eukaryota</taxon>
        <taxon>Viridiplantae</taxon>
        <taxon>Streptophyta</taxon>
        <taxon>Embryophyta</taxon>
        <taxon>Tracheophyta</taxon>
        <taxon>Spermatophyta</taxon>
        <taxon>Magnoliopsida</taxon>
        <taxon>eudicotyledons</taxon>
        <taxon>Gunneridae</taxon>
        <taxon>Pentapetalae</taxon>
        <taxon>rosids</taxon>
        <taxon>fabids</taxon>
        <taxon>Malpighiales</taxon>
        <taxon>Salicaceae</taxon>
        <taxon>Saliceae</taxon>
        <taxon>Populus</taxon>
    </lineage>
</organism>
<comment type="caution">
    <text evidence="8">The sequence shown here is derived from an EMBL/GenBank/DDBJ whole genome shotgun (WGS) entry which is preliminary data.</text>
</comment>
<evidence type="ECO:0000256" key="4">
    <source>
        <dbReference type="SAM" id="Coils"/>
    </source>
</evidence>